<evidence type="ECO:0008006" key="2">
    <source>
        <dbReference type="Google" id="ProtNLM"/>
    </source>
</evidence>
<proteinExistence type="predicted"/>
<organism evidence="1">
    <name type="scientific">marine sediment metagenome</name>
    <dbReference type="NCBI Taxonomy" id="412755"/>
    <lineage>
        <taxon>unclassified sequences</taxon>
        <taxon>metagenomes</taxon>
        <taxon>ecological metagenomes</taxon>
    </lineage>
</organism>
<dbReference type="InterPro" id="IPR036520">
    <property type="entry name" value="UPF0759_sf"/>
</dbReference>
<dbReference type="AlphaFoldDB" id="X0UPX5"/>
<dbReference type="EMBL" id="BARS01023123">
    <property type="protein sequence ID" value="GAG07869.1"/>
    <property type="molecule type" value="Genomic_DNA"/>
</dbReference>
<dbReference type="Pfam" id="PF01904">
    <property type="entry name" value="DUF72"/>
    <property type="match status" value="1"/>
</dbReference>
<name>X0UPX5_9ZZZZ</name>
<protein>
    <recommendedName>
        <fullName evidence="2">DUF72 domain-containing protein</fullName>
    </recommendedName>
</protein>
<dbReference type="InterPro" id="IPR002763">
    <property type="entry name" value="DUF72"/>
</dbReference>
<feature type="non-terminal residue" evidence="1">
    <location>
        <position position="1"/>
    </location>
</feature>
<comment type="caution">
    <text evidence="1">The sequence shown here is derived from an EMBL/GenBank/DDBJ whole genome shotgun (WGS) entry which is preliminary data.</text>
</comment>
<dbReference type="PANTHER" id="PTHR30348:SF13">
    <property type="entry name" value="UPF0759 PROTEIN YUNF"/>
    <property type="match status" value="1"/>
</dbReference>
<accession>X0UPX5</accession>
<evidence type="ECO:0000313" key="1">
    <source>
        <dbReference type="EMBL" id="GAG07869.1"/>
    </source>
</evidence>
<dbReference type="PANTHER" id="PTHR30348">
    <property type="entry name" value="UNCHARACTERIZED PROTEIN YECE"/>
    <property type="match status" value="1"/>
</dbReference>
<dbReference type="Gene3D" id="3.20.20.410">
    <property type="entry name" value="Protein of unknown function UPF0759"/>
    <property type="match status" value="1"/>
</dbReference>
<sequence>IVEVDSTYYGLPSERNAGLWVERTPADFTFDLKAYALFTHHPTQVRSLPKDVREALDAEARQKANVYYRDLPSELRDEMWQRFASALLPLDSAGKLGVVLFQFPPWFMPGAESTDYILEVKEERLPQYTVAVEFRNNRWLSDRGRERTLRFLAEERIPFVCVDEPQGFRSSVPPVAEATAPDALVRFHGRNREMWERKGITASERFRYLYSQDELKEWVEPIQRLAQQAERLHVLMNNCYQDHAVRNARQMAKLLGAGGEPLP</sequence>
<dbReference type="SUPFAM" id="SSF117396">
    <property type="entry name" value="TM1631-like"/>
    <property type="match status" value="1"/>
</dbReference>
<reference evidence="1" key="1">
    <citation type="journal article" date="2014" name="Front. Microbiol.">
        <title>High frequency of phylogenetically diverse reductive dehalogenase-homologous genes in deep subseafloor sedimentary metagenomes.</title>
        <authorList>
            <person name="Kawai M."/>
            <person name="Futagami T."/>
            <person name="Toyoda A."/>
            <person name="Takaki Y."/>
            <person name="Nishi S."/>
            <person name="Hori S."/>
            <person name="Arai W."/>
            <person name="Tsubouchi T."/>
            <person name="Morono Y."/>
            <person name="Uchiyama I."/>
            <person name="Ito T."/>
            <person name="Fujiyama A."/>
            <person name="Inagaki F."/>
            <person name="Takami H."/>
        </authorList>
    </citation>
    <scope>NUCLEOTIDE SEQUENCE</scope>
    <source>
        <strain evidence="1">Expedition CK06-06</strain>
    </source>
</reference>
<gene>
    <name evidence="1" type="ORF">S01H1_36853</name>
</gene>